<evidence type="ECO:0000256" key="3">
    <source>
        <dbReference type="ARBA" id="ARBA00022296"/>
    </source>
</evidence>
<comment type="subcellular location">
    <subcellularLocation>
        <location evidence="1">Cytoplasm</location>
        <location evidence="1">Nucleoid</location>
    </subcellularLocation>
</comment>
<organism evidence="6 7">
    <name type="scientific">Vitreoscilla stercoraria</name>
    <dbReference type="NCBI Taxonomy" id="61"/>
    <lineage>
        <taxon>Bacteria</taxon>
        <taxon>Pseudomonadati</taxon>
        <taxon>Pseudomonadota</taxon>
        <taxon>Betaproteobacteria</taxon>
        <taxon>Neisseriales</taxon>
        <taxon>Neisseriaceae</taxon>
        <taxon>Vitreoscilla</taxon>
    </lineage>
</organism>
<reference evidence="6" key="2">
    <citation type="journal article" date="2022" name="Res Sq">
        <title>Evolution of multicellular longitudinally dividing oral cavity symbionts (Neisseriaceae).</title>
        <authorList>
            <person name="Nyongesa S."/>
            <person name="Weber P."/>
            <person name="Bernet E."/>
            <person name="Pullido F."/>
            <person name="Nieckarz M."/>
            <person name="Delaby M."/>
            <person name="Nieves C."/>
            <person name="Viehboeck T."/>
            <person name="Krause N."/>
            <person name="Rivera-Millot A."/>
            <person name="Nakamura A."/>
            <person name="Vischer N."/>
            <person name="VanNieuwenhze M."/>
            <person name="Brun Y."/>
            <person name="Cava F."/>
            <person name="Bulgheresi S."/>
            <person name="Veyrier F."/>
        </authorList>
    </citation>
    <scope>NUCLEOTIDE SEQUENCE</scope>
    <source>
        <strain evidence="6">SAG 1488-6</strain>
    </source>
</reference>
<evidence type="ECO:0000313" key="7">
    <source>
        <dbReference type="Proteomes" id="UP000832034"/>
    </source>
</evidence>
<evidence type="ECO:0000313" key="6">
    <source>
        <dbReference type="EMBL" id="UOO93350.1"/>
    </source>
</evidence>
<sequence length="294" mass="32652">MWIKQLSIFVLPNPICIDSEALANAAFKPCPSLSWSSSGFHQAMPFSDNLVFDAAQSRKICLRTDTKILPVSVIRDALNAKVIEIQQSEERKIGRKERLELKEQITDSLLAKAFVKSTHQCAYFIDGLILVDSANSNKAENLITELRQALGGLAAVLPKTAHAPSQIMTNWLLAGEAVGNFELDSDCELVSVGEKAAIIKAKRQNLTAEEIRHHLESGKICTQLGLVWNEQIRFVLNDDLSLSRIQYLDMLQEEAANEGDDLESLMTATQIIMTQNLSLLIHELVEYLGGFCLQ</sequence>
<dbReference type="InterPro" id="IPR007476">
    <property type="entry name" value="RdgC"/>
</dbReference>
<name>A0ABY4ED53_VITST</name>
<dbReference type="RefSeq" id="WP_019959086.1">
    <property type="nucleotide sequence ID" value="NZ_CP091512.1"/>
</dbReference>
<keyword evidence="7" id="KW-1185">Reference proteome</keyword>
<dbReference type="Pfam" id="PF04381">
    <property type="entry name" value="RdgC"/>
    <property type="match status" value="1"/>
</dbReference>
<evidence type="ECO:0000256" key="4">
    <source>
        <dbReference type="ARBA" id="ARBA00022490"/>
    </source>
</evidence>
<comment type="similarity">
    <text evidence="2">Belongs to the RdgC family.</text>
</comment>
<dbReference type="Proteomes" id="UP000832034">
    <property type="component" value="Chromosome"/>
</dbReference>
<evidence type="ECO:0000256" key="1">
    <source>
        <dbReference type="ARBA" id="ARBA00004453"/>
    </source>
</evidence>
<keyword evidence="5" id="KW-0233">DNA recombination</keyword>
<dbReference type="PANTHER" id="PTHR38103:SF1">
    <property type="entry name" value="RECOMBINATION-ASSOCIATED PROTEIN RDGC"/>
    <property type="match status" value="1"/>
</dbReference>
<keyword evidence="4" id="KW-0963">Cytoplasm</keyword>
<dbReference type="EMBL" id="CP091512">
    <property type="protein sequence ID" value="UOO93350.1"/>
    <property type="molecule type" value="Genomic_DNA"/>
</dbReference>
<dbReference type="PANTHER" id="PTHR38103">
    <property type="entry name" value="RECOMBINATION-ASSOCIATED PROTEIN RDGC"/>
    <property type="match status" value="1"/>
</dbReference>
<evidence type="ECO:0000256" key="2">
    <source>
        <dbReference type="ARBA" id="ARBA00008657"/>
    </source>
</evidence>
<reference evidence="6" key="1">
    <citation type="submission" date="2021-12" db="EMBL/GenBank/DDBJ databases">
        <authorList>
            <person name="Veyrier F.J."/>
        </authorList>
    </citation>
    <scope>NUCLEOTIDE SEQUENCE</scope>
    <source>
        <strain evidence="6">SAG 1488-6</strain>
    </source>
</reference>
<proteinExistence type="inferred from homology"/>
<gene>
    <name evidence="6" type="ORF">LVJ81_04800</name>
</gene>
<accession>A0ABY4ED53</accession>
<dbReference type="NCBIfam" id="NF001464">
    <property type="entry name" value="PRK00321.1-5"/>
    <property type="match status" value="1"/>
</dbReference>
<evidence type="ECO:0000256" key="5">
    <source>
        <dbReference type="ARBA" id="ARBA00023172"/>
    </source>
</evidence>
<protein>
    <recommendedName>
        <fullName evidence="3">Recombination-associated protein RdgC</fullName>
    </recommendedName>
</protein>